<evidence type="ECO:0000256" key="3">
    <source>
        <dbReference type="ARBA" id="ARBA00023015"/>
    </source>
</evidence>
<dbReference type="PANTHER" id="PTHR35807">
    <property type="entry name" value="TRANSCRIPTIONAL REGULATOR REDD-RELATED"/>
    <property type="match status" value="1"/>
</dbReference>
<proteinExistence type="inferred from homology"/>
<accession>A0ABP7KRZ7</accession>
<feature type="DNA-binding region" description="OmpR/PhoB-type" evidence="6">
    <location>
        <begin position="548"/>
        <end position="648"/>
    </location>
</feature>
<dbReference type="InterPro" id="IPR005158">
    <property type="entry name" value="BTAD"/>
</dbReference>
<organism evidence="9 10">
    <name type="scientific">Streptomyces lannensis</name>
    <dbReference type="NCBI Taxonomy" id="766498"/>
    <lineage>
        <taxon>Bacteria</taxon>
        <taxon>Bacillati</taxon>
        <taxon>Actinomycetota</taxon>
        <taxon>Actinomycetes</taxon>
        <taxon>Kitasatosporales</taxon>
        <taxon>Streptomycetaceae</taxon>
        <taxon>Streptomyces</taxon>
    </lineage>
</organism>
<dbReference type="InterPro" id="IPR016032">
    <property type="entry name" value="Sig_transdc_resp-reg_C-effctor"/>
</dbReference>
<dbReference type="InterPro" id="IPR051677">
    <property type="entry name" value="AfsR-DnrI-RedD_regulator"/>
</dbReference>
<dbReference type="SUPFAM" id="SSF52540">
    <property type="entry name" value="P-loop containing nucleoside triphosphate hydrolases"/>
    <property type="match status" value="1"/>
</dbReference>
<dbReference type="InterPro" id="IPR019734">
    <property type="entry name" value="TPR_rpt"/>
</dbReference>
<evidence type="ECO:0000256" key="1">
    <source>
        <dbReference type="ARBA" id="ARBA00005820"/>
    </source>
</evidence>
<dbReference type="PRINTS" id="PR00364">
    <property type="entry name" value="DISEASERSIST"/>
</dbReference>
<dbReference type="InterPro" id="IPR027417">
    <property type="entry name" value="P-loop_NTPase"/>
</dbReference>
<evidence type="ECO:0000256" key="6">
    <source>
        <dbReference type="PROSITE-ProRule" id="PRU01091"/>
    </source>
</evidence>
<dbReference type="Pfam" id="PF00931">
    <property type="entry name" value="NB-ARC"/>
    <property type="match status" value="1"/>
</dbReference>
<dbReference type="Pfam" id="PF13424">
    <property type="entry name" value="TPR_12"/>
    <property type="match status" value="1"/>
</dbReference>
<dbReference type="SMART" id="SM00862">
    <property type="entry name" value="Trans_reg_C"/>
    <property type="match status" value="2"/>
</dbReference>
<protein>
    <recommendedName>
        <fullName evidence="8">OmpR/PhoB-type domain-containing protein</fullName>
    </recommendedName>
</protein>
<keyword evidence="3" id="KW-0805">Transcription regulation</keyword>
<dbReference type="InterPro" id="IPR036388">
    <property type="entry name" value="WH-like_DNA-bd_sf"/>
</dbReference>
<name>A0ABP7KRZ7_9ACTN</name>
<feature type="DNA-binding region" description="OmpR/PhoB-type" evidence="6">
    <location>
        <begin position="823"/>
        <end position="921"/>
    </location>
</feature>
<gene>
    <name evidence="9" type="ORF">GCM10022207_61240</name>
</gene>
<dbReference type="InterPro" id="IPR011990">
    <property type="entry name" value="TPR-like_helical_dom_sf"/>
</dbReference>
<evidence type="ECO:0000313" key="9">
    <source>
        <dbReference type="EMBL" id="GAA3885669.1"/>
    </source>
</evidence>
<dbReference type="InterPro" id="IPR002182">
    <property type="entry name" value="NB-ARC"/>
</dbReference>
<reference evidence="10" key="1">
    <citation type="journal article" date="2019" name="Int. J. Syst. Evol. Microbiol.">
        <title>The Global Catalogue of Microorganisms (GCM) 10K type strain sequencing project: providing services to taxonomists for standard genome sequencing and annotation.</title>
        <authorList>
            <consortium name="The Broad Institute Genomics Platform"/>
            <consortium name="The Broad Institute Genome Sequencing Center for Infectious Disease"/>
            <person name="Wu L."/>
            <person name="Ma J."/>
        </authorList>
    </citation>
    <scope>NUCLEOTIDE SEQUENCE [LARGE SCALE GENOMIC DNA]</scope>
    <source>
        <strain evidence="10">JCM 16578</strain>
    </source>
</reference>
<dbReference type="Gene3D" id="1.25.40.10">
    <property type="entry name" value="Tetratricopeptide repeat domain"/>
    <property type="match status" value="4"/>
</dbReference>
<dbReference type="SMART" id="SM01043">
    <property type="entry name" value="BTAD"/>
    <property type="match status" value="2"/>
</dbReference>
<dbReference type="EMBL" id="BAAAZA010000021">
    <property type="protein sequence ID" value="GAA3885669.1"/>
    <property type="molecule type" value="Genomic_DNA"/>
</dbReference>
<evidence type="ECO:0000256" key="4">
    <source>
        <dbReference type="ARBA" id="ARBA00023125"/>
    </source>
</evidence>
<dbReference type="PANTHER" id="PTHR35807:SF1">
    <property type="entry name" value="TRANSCRIPTIONAL REGULATOR REDD"/>
    <property type="match status" value="1"/>
</dbReference>
<dbReference type="NCBIfam" id="NF041121">
    <property type="entry name" value="SAV_2336_NTERM"/>
    <property type="match status" value="1"/>
</dbReference>
<dbReference type="SUPFAM" id="SSF48452">
    <property type="entry name" value="TPR-like"/>
    <property type="match status" value="4"/>
</dbReference>
<keyword evidence="5" id="KW-0804">Transcription</keyword>
<dbReference type="Pfam" id="PF03704">
    <property type="entry name" value="BTAD"/>
    <property type="match status" value="2"/>
</dbReference>
<dbReference type="SUPFAM" id="SSF46894">
    <property type="entry name" value="C-terminal effector domain of the bipartite response regulators"/>
    <property type="match status" value="2"/>
</dbReference>
<comment type="similarity">
    <text evidence="1">Belongs to the AfsR/DnrI/RedD regulatory family.</text>
</comment>
<dbReference type="Gene3D" id="1.10.10.10">
    <property type="entry name" value="Winged helix-like DNA-binding domain superfamily/Winged helix DNA-binding domain"/>
    <property type="match status" value="2"/>
</dbReference>
<feature type="region of interest" description="Disordered" evidence="7">
    <location>
        <begin position="56"/>
        <end position="79"/>
    </location>
</feature>
<dbReference type="CDD" id="cd15831">
    <property type="entry name" value="BTAD"/>
    <property type="match status" value="2"/>
</dbReference>
<keyword evidence="4 6" id="KW-0238">DNA-binding</keyword>
<evidence type="ECO:0000313" key="10">
    <source>
        <dbReference type="Proteomes" id="UP001501563"/>
    </source>
</evidence>
<evidence type="ECO:0000256" key="7">
    <source>
        <dbReference type="SAM" id="MobiDB-lite"/>
    </source>
</evidence>
<dbReference type="RefSeq" id="WP_425579116.1">
    <property type="nucleotide sequence ID" value="NZ_BAAAZA010000021.1"/>
</dbReference>
<sequence>MIERLRHTLDAMGYELGSSELLDILWLARAINGSGPASQVTTLEPSAAHSDALAPLEPLPADAPLPDPFPAAPSQPARHLHDSLAPAEGSGYKHRLFTAAGQGSATGSRARVIRAPAPRALPGLQGLARALRPLRRYRNHRYRTIADIEATVRFTAESGVLDVIERPEQELRHTAVLLVDDSPSMRVWQPLVREVRRLLERGGIFRAVHVHRFYPNSGPRPGTTPRAESPITFLLTDGVNEAWRGTALRRFLHTHERSGPLVVVSPLPRRLWRGTAFDAQPQLLVAGRPFTRDKELGTLDPLGGSPIERPAEAVPIPVIALSPTALAAWARLLTRPGMPQLVDTVVVGEEDTEERQEARHIPGPDDATPLPAAQLLERFRASFSPEAYRLAVRLSAIRPLSAPVIQLVRIATLPTTSSGAVAEVLLGELLEPLEDESQSGRRLRAFMGDGSGDMLYDFKPGVRDLLAGGLSTEQSIEVVEAVGKALEPHLGRMPDFVALLADSGGSTHLSPQTTEFAALVSPVLDRLSGRPVAAGGDASGRDTAVEIVPHVQAAPLRFTVFGPELAWRREEPVPTGGAQQRAVLAALLLHEGENVTTATLVDALWGEDAPPSASATMRQYVRQLNRILAPSGFFITVDRQAQTYQLQAQPADTVLPLDLAAAKRLHAEAESTQASGDLAGARRLIAEALDQLHGEPLEGLPGPDAEVQRARLEEWRGRLIEYWIELGLETAAYAEIIPELEDMISRYPLREHLRALLMLSLYRSGRAAEALAVFADVRRLLAEEAGIDPSTELQELQQRIIRREPPKSVHARGLVRSAASAEPSIPSWPPPEGVCFAVLGPLRVRRDNEAVSSGSRQQQALLAVLLLRGRLTSASELIDALWGEEPPSRALAALRTYAARLRKVLGPGVLVSESGGYALNIDRDALDLFVAQDLAAESERAREVGDLARARALIGAALDLWDGEPLVDIPGPFAETQRTRVTEWHLGLIEYGLELDLALGNHADVVSQLTALTAKHPLRERLCELLMVALYQSGRQAEALAVYADMRRLVAEELGIDPHAGLKELHERVLQADASLLPESQPASAVASEDFPRPSQLPAALADFTGRTRFVSELADMLSNRQGPVVVISTLGDIGGAGKTTLAVHVAQTVRPQFPDGQLYVDLRGTGLLPAEPETVLGSFLRSLGVSDSSIPDSLEERAALYRATLAGRRVLVLLDNARDAAQVRPLLPDTEGCAVLITSRSHMVGLGGLEGRHRVNLDVMPPEEGLLLFTKIAGKERVAEERQAALDVIAACGFLPLAIRIAASLLTARKLTISTLAIWLAEQRRRVGGLRASDLALRAAFEFSYGQLVPAQARAFRLLSLTDSPDISLAAAAAVLNLAVEDTEDLLESLVDMSLLESTTPGRYRYYHDLLHLFAREWVLRGERPATEPEMALSRLLDFYLATATQAYGTERPGDRLVDHLEATAHAGLIFRDRQEAVAWLHDEGLCLLACARQSTAGTLLHRAVDLMLVTRDLGEWGALSRQYELTVTILRNAAEAIGDTRVTARAALILVESQTRLGRFETAEQQAESAVTAAEASGDTHVMSRLANLRGTIALYQNRNEDAATHFEFALNIFRANGDRAGEASVLCNLSRVRLAMGDTSRALSLAEEGVVIYDSLGLSVRGTTGRYALGLALNAAGRHSEAREVLNEARKVFQENRQQLWEGQTYFRLAEVDLADQRPGDAAAHAEKALIALADVGGTWRRANILTVLGHALNALGATDRARACWQEALSLFDELNAAESRDLRRLLAGIATSSSRRSAG</sequence>
<dbReference type="PROSITE" id="PS51755">
    <property type="entry name" value="OMPR_PHOB"/>
    <property type="match status" value="2"/>
</dbReference>
<dbReference type="SMART" id="SM00028">
    <property type="entry name" value="TPR"/>
    <property type="match status" value="5"/>
</dbReference>
<feature type="compositionally biased region" description="Pro residues" evidence="7">
    <location>
        <begin position="57"/>
        <end position="73"/>
    </location>
</feature>
<dbReference type="Gene3D" id="3.40.50.300">
    <property type="entry name" value="P-loop containing nucleotide triphosphate hydrolases"/>
    <property type="match status" value="1"/>
</dbReference>
<comment type="caution">
    <text evidence="9">The sequence shown here is derived from an EMBL/GenBank/DDBJ whole genome shotgun (WGS) entry which is preliminary data.</text>
</comment>
<evidence type="ECO:0000256" key="5">
    <source>
        <dbReference type="ARBA" id="ARBA00023163"/>
    </source>
</evidence>
<keyword evidence="10" id="KW-1185">Reference proteome</keyword>
<feature type="domain" description="OmpR/PhoB-type" evidence="8">
    <location>
        <begin position="823"/>
        <end position="921"/>
    </location>
</feature>
<dbReference type="InterPro" id="IPR047738">
    <property type="entry name" value="SAV_2336-like_N"/>
</dbReference>
<feature type="domain" description="OmpR/PhoB-type" evidence="8">
    <location>
        <begin position="548"/>
        <end position="648"/>
    </location>
</feature>
<dbReference type="InterPro" id="IPR001867">
    <property type="entry name" value="OmpR/PhoB-type_DNA-bd"/>
</dbReference>
<dbReference type="Proteomes" id="UP001501563">
    <property type="component" value="Unassembled WGS sequence"/>
</dbReference>
<keyword evidence="2" id="KW-0902">Two-component regulatory system</keyword>
<evidence type="ECO:0000259" key="8">
    <source>
        <dbReference type="PROSITE" id="PS51755"/>
    </source>
</evidence>
<evidence type="ECO:0000256" key="2">
    <source>
        <dbReference type="ARBA" id="ARBA00023012"/>
    </source>
</evidence>